<name>A0A1I7Z5T4_9BILA</name>
<dbReference type="WBParaSite" id="L893_g23054.t1">
    <property type="protein sequence ID" value="L893_g23054.t1"/>
    <property type="gene ID" value="L893_g23054"/>
</dbReference>
<sequence length="143" mass="16358">MCIPTVLYPARLQIKHLKEKAQRCFDAKNYYGALQAYLLIYPRLKKQKKYDALVDCLFKGVMKFFKVDEFASGLHLADFIVEVLAISDETLTRFEKRHGSIKSLLPTGTVCKSDIKTVLKWNRVLGATKVHPIPATELEIELD</sequence>
<organism evidence="1 2">
    <name type="scientific">Steinernema glaseri</name>
    <dbReference type="NCBI Taxonomy" id="37863"/>
    <lineage>
        <taxon>Eukaryota</taxon>
        <taxon>Metazoa</taxon>
        <taxon>Ecdysozoa</taxon>
        <taxon>Nematoda</taxon>
        <taxon>Chromadorea</taxon>
        <taxon>Rhabditida</taxon>
        <taxon>Tylenchina</taxon>
        <taxon>Panagrolaimomorpha</taxon>
        <taxon>Strongyloidoidea</taxon>
        <taxon>Steinernematidae</taxon>
        <taxon>Steinernema</taxon>
    </lineage>
</organism>
<dbReference type="InterPro" id="IPR011990">
    <property type="entry name" value="TPR-like_helical_dom_sf"/>
</dbReference>
<evidence type="ECO:0000313" key="2">
    <source>
        <dbReference type="WBParaSite" id="L893_g23054.t1"/>
    </source>
</evidence>
<keyword evidence="1" id="KW-1185">Reference proteome</keyword>
<dbReference type="Gene3D" id="1.25.40.10">
    <property type="entry name" value="Tetratricopeptide repeat domain"/>
    <property type="match status" value="1"/>
</dbReference>
<protein>
    <submittedName>
        <fullName evidence="2">PCI domain-containing protein</fullName>
    </submittedName>
</protein>
<proteinExistence type="predicted"/>
<dbReference type="AlphaFoldDB" id="A0A1I7Z5T4"/>
<reference evidence="2" key="1">
    <citation type="submission" date="2016-11" db="UniProtKB">
        <authorList>
            <consortium name="WormBaseParasite"/>
        </authorList>
    </citation>
    <scope>IDENTIFICATION</scope>
</reference>
<accession>A0A1I7Z5T4</accession>
<evidence type="ECO:0000313" key="1">
    <source>
        <dbReference type="Proteomes" id="UP000095287"/>
    </source>
</evidence>
<dbReference type="Proteomes" id="UP000095287">
    <property type="component" value="Unplaced"/>
</dbReference>